<evidence type="ECO:0000259" key="1">
    <source>
        <dbReference type="Pfam" id="PF05651"/>
    </source>
</evidence>
<dbReference type="SUPFAM" id="SSF46689">
    <property type="entry name" value="Homeodomain-like"/>
    <property type="match status" value="1"/>
</dbReference>
<dbReference type="InterPro" id="IPR042070">
    <property type="entry name" value="PucR_C-HTH_sf"/>
</dbReference>
<accession>A0A941IBL9</accession>
<evidence type="ECO:0000259" key="2">
    <source>
        <dbReference type="Pfam" id="PF13556"/>
    </source>
</evidence>
<gene>
    <name evidence="3" type="ORF">KCX74_11060</name>
</gene>
<dbReference type="InterPro" id="IPR009057">
    <property type="entry name" value="Homeodomain-like_sf"/>
</dbReference>
<organism evidence="3 4">
    <name type="scientific">Virgibacillus salarius</name>
    <dbReference type="NCBI Taxonomy" id="447199"/>
    <lineage>
        <taxon>Bacteria</taxon>
        <taxon>Bacillati</taxon>
        <taxon>Bacillota</taxon>
        <taxon>Bacilli</taxon>
        <taxon>Bacillales</taxon>
        <taxon>Bacillaceae</taxon>
        <taxon>Virgibacillus</taxon>
    </lineage>
</organism>
<dbReference type="Proteomes" id="UP000675284">
    <property type="component" value="Unassembled WGS sequence"/>
</dbReference>
<dbReference type="RefSeq" id="WP_026681940.1">
    <property type="nucleotide sequence ID" value="NZ_BAAACY010000133.1"/>
</dbReference>
<evidence type="ECO:0000313" key="3">
    <source>
        <dbReference type="EMBL" id="MBR7796576.1"/>
    </source>
</evidence>
<protein>
    <submittedName>
        <fullName evidence="3">Helix-turn-helix domain-containing protein</fullName>
    </submittedName>
</protein>
<sequence>MERFVQFAQRTVKAVSKISPFPISLSDKRGYIIGDTNAERIGTLHTPSIEVIKENRTILFDNDKISSMTNVLPGVAVPLHLDSQTIGVLGIIGNPLEVKPYAELIKKYVEMIWQETIHTHIEDLEAKTLESFVQYILLDGNRHKERVAHYCKVLQIEEGIQRLCIVINIGDSLLKSIQMDKRQAYSLDYLKKEILACIRKTYNNDLHHICTFLNPEKIILLKPITDDTVFHQFMAEFKNKSVLLIKRLHDYNIHTVSIAAGYKYDALHLLYQSYHEAEVLVEFASRLSIEPAIYSYYDWNVLMQLIPYQLNSQIQSKLNGRVEPFFAHDDFMELSYNFIVYCDSNLNISRAAKSLFIHRNTLIYRLKKIESITMLDLGCFEQCMLLYIIIKMKE</sequence>
<dbReference type="Pfam" id="PF13556">
    <property type="entry name" value="HTH_30"/>
    <property type="match status" value="1"/>
</dbReference>
<name>A0A941IBL9_9BACI</name>
<keyword evidence="4" id="KW-1185">Reference proteome</keyword>
<dbReference type="AlphaFoldDB" id="A0A941IBL9"/>
<evidence type="ECO:0000313" key="4">
    <source>
        <dbReference type="Proteomes" id="UP000675284"/>
    </source>
</evidence>
<dbReference type="EMBL" id="JAGSOT010000029">
    <property type="protein sequence ID" value="MBR7796576.1"/>
    <property type="molecule type" value="Genomic_DNA"/>
</dbReference>
<reference evidence="3" key="1">
    <citation type="submission" date="2021-04" db="EMBL/GenBank/DDBJ databases">
        <title>Isolation and polyphasic classification of algal microorganism.</title>
        <authorList>
            <person name="Wang S."/>
        </authorList>
    </citation>
    <scope>NUCLEOTIDE SEQUENCE</scope>
    <source>
        <strain evidence="3">720a</strain>
    </source>
</reference>
<proteinExistence type="predicted"/>
<comment type="caution">
    <text evidence="3">The sequence shown here is derived from an EMBL/GenBank/DDBJ whole genome shotgun (WGS) entry which is preliminary data.</text>
</comment>
<dbReference type="PANTHER" id="PTHR33744">
    <property type="entry name" value="CARBOHYDRATE DIACID REGULATOR"/>
    <property type="match status" value="1"/>
</dbReference>
<feature type="domain" description="Putative sugar diacid recognition" evidence="1">
    <location>
        <begin position="6"/>
        <end position="134"/>
    </location>
</feature>
<dbReference type="Pfam" id="PF05651">
    <property type="entry name" value="Diacid_rec"/>
    <property type="match status" value="1"/>
</dbReference>
<dbReference type="InterPro" id="IPR051448">
    <property type="entry name" value="CdaR-like_regulators"/>
</dbReference>
<dbReference type="InterPro" id="IPR008599">
    <property type="entry name" value="Diacid_rec"/>
</dbReference>
<feature type="domain" description="PucR C-terminal helix-turn-helix" evidence="2">
    <location>
        <begin position="340"/>
        <end position="390"/>
    </location>
</feature>
<dbReference type="InterPro" id="IPR025736">
    <property type="entry name" value="PucR_C-HTH_dom"/>
</dbReference>
<dbReference type="Gene3D" id="1.10.10.2840">
    <property type="entry name" value="PucR C-terminal helix-turn-helix domain"/>
    <property type="match status" value="1"/>
</dbReference>
<dbReference type="PANTHER" id="PTHR33744:SF15">
    <property type="entry name" value="CARBOHYDRATE DIACID REGULATOR"/>
    <property type="match status" value="1"/>
</dbReference>